<evidence type="ECO:0000256" key="3">
    <source>
        <dbReference type="ARBA" id="ARBA00022691"/>
    </source>
</evidence>
<keyword evidence="5" id="KW-0408">Iron</keyword>
<feature type="domain" description="Radical SAM core" evidence="7">
    <location>
        <begin position="53"/>
        <end position="274"/>
    </location>
</feature>
<dbReference type="RefSeq" id="WP_130645701.1">
    <property type="nucleotide sequence ID" value="NZ_PGCL01000001.1"/>
</dbReference>
<evidence type="ECO:0000256" key="1">
    <source>
        <dbReference type="ARBA" id="ARBA00001966"/>
    </source>
</evidence>
<keyword evidence="4" id="KW-0479">Metal-binding</keyword>
<dbReference type="AlphaFoldDB" id="A0A483CQF6"/>
<dbReference type="SUPFAM" id="SSF102114">
    <property type="entry name" value="Radical SAM enzymes"/>
    <property type="match status" value="1"/>
</dbReference>
<dbReference type="InterPro" id="IPR058240">
    <property type="entry name" value="rSAM_sf"/>
</dbReference>
<dbReference type="InterPro" id="IPR013785">
    <property type="entry name" value="Aldolase_TIM"/>
</dbReference>
<evidence type="ECO:0000256" key="6">
    <source>
        <dbReference type="ARBA" id="ARBA00023014"/>
    </source>
</evidence>
<dbReference type="Proteomes" id="UP000292580">
    <property type="component" value="Unassembled WGS sequence"/>
</dbReference>
<dbReference type="InterPro" id="IPR027596">
    <property type="entry name" value="AmmeMemoSam_rS"/>
</dbReference>
<dbReference type="SFLD" id="SFLDG01101">
    <property type="entry name" value="Uncharacterised_Radical_SAM_Su"/>
    <property type="match status" value="1"/>
</dbReference>
<dbReference type="EMBL" id="PGCL01000001">
    <property type="protein sequence ID" value="TAJ45355.1"/>
    <property type="molecule type" value="Genomic_DNA"/>
</dbReference>
<proteinExistence type="predicted"/>
<gene>
    <name evidence="8" type="ORF">CUJ86_01000</name>
</gene>
<dbReference type="PANTHER" id="PTHR30352:SF5">
    <property type="entry name" value="PYRUVATE FORMATE-LYASE 1-ACTIVATING ENZYME"/>
    <property type="match status" value="1"/>
</dbReference>
<dbReference type="Gene3D" id="3.20.20.70">
    <property type="entry name" value="Aldolase class I"/>
    <property type="match status" value="1"/>
</dbReference>
<sequence length="582" mass="62682">MKCRICEQGCTIPEGSTGICRMYTVRGGEFVERHPDAYLTVMPVSIETVPVLHYSPRAKVLQVSTVGCTFSCPGCISEVLIGDPDGIAGALRHRSPAGMVERAEAEGCSGIVFCLNEPAASFPTFLRLARAAQEAGLSVGCSTNGYFTEEALNALIPHLDYMNVGLKGVSDGRYRACGAAHAAPVFRNIGLCAAAGVHVEASVMYLRGGEEEVLGAARRLVGISPEIPLQVMRFVPFGDACAGDEPTVLESEDLCRRAREILPFVYLFNSPGTPCLDTLCPRCGERIIGREFYGPMGARTVWARSSPVCSCGERLPVRGAIGTECFDEPGLLGGYRTTRAFEMVRAILACLGAGDGAALQGFWSGIVNENFIGGMHDRIQTIDGYLGLVDDIGARAGRQEEAAALHAWLSDRTEQVMVAVAGSDRRPRLYYSMGTPLFALNAGRFEVCLAGTAGATVVNRQIPRKGKPGVNISSEEFLALNPEVIIVSGFLSAPAEDYLRFCHEGGLIVDAVRTGAVYTMPPGWDFGSPRWVLGLMALAATLHPDHCAFDLDEEERAFYRRFYGVDPEAVNHNRSFRGTTVK</sequence>
<keyword evidence="3" id="KW-0949">S-adenosyl-L-methionine</keyword>
<dbReference type="InterPro" id="IPR007197">
    <property type="entry name" value="rSAM"/>
</dbReference>
<dbReference type="PANTHER" id="PTHR30352">
    <property type="entry name" value="PYRUVATE FORMATE-LYASE-ACTIVATING ENZYME"/>
    <property type="match status" value="1"/>
</dbReference>
<dbReference type="GO" id="GO:0003824">
    <property type="term" value="F:catalytic activity"/>
    <property type="evidence" value="ECO:0007669"/>
    <property type="project" value="InterPro"/>
</dbReference>
<comment type="caution">
    <text evidence="8">The sequence shown here is derived from an EMBL/GenBank/DDBJ whole genome shotgun (WGS) entry which is preliminary data.</text>
</comment>
<evidence type="ECO:0000256" key="2">
    <source>
        <dbReference type="ARBA" id="ARBA00022485"/>
    </source>
</evidence>
<organism evidence="8 9">
    <name type="scientific">Methanofollis fontis</name>
    <dbReference type="NCBI Taxonomy" id="2052832"/>
    <lineage>
        <taxon>Archaea</taxon>
        <taxon>Methanobacteriati</taxon>
        <taxon>Methanobacteriota</taxon>
        <taxon>Stenosarchaea group</taxon>
        <taxon>Methanomicrobia</taxon>
        <taxon>Methanomicrobiales</taxon>
        <taxon>Methanomicrobiaceae</taxon>
        <taxon>Methanofollis</taxon>
    </lineage>
</organism>
<keyword evidence="6" id="KW-0411">Iron-sulfur</keyword>
<dbReference type="GO" id="GO:0051539">
    <property type="term" value="F:4 iron, 4 sulfur cluster binding"/>
    <property type="evidence" value="ECO:0007669"/>
    <property type="project" value="UniProtKB-KW"/>
</dbReference>
<dbReference type="Pfam" id="PF04055">
    <property type="entry name" value="Radical_SAM"/>
    <property type="match status" value="1"/>
</dbReference>
<keyword evidence="9" id="KW-1185">Reference proteome</keyword>
<dbReference type="GO" id="GO:0046872">
    <property type="term" value="F:metal ion binding"/>
    <property type="evidence" value="ECO:0007669"/>
    <property type="project" value="UniProtKB-KW"/>
</dbReference>
<evidence type="ECO:0000256" key="4">
    <source>
        <dbReference type="ARBA" id="ARBA00022723"/>
    </source>
</evidence>
<comment type="cofactor">
    <cofactor evidence="1">
        <name>[4Fe-4S] cluster</name>
        <dbReference type="ChEBI" id="CHEBI:49883"/>
    </cofactor>
</comment>
<evidence type="ECO:0000313" key="8">
    <source>
        <dbReference type="EMBL" id="TAJ45355.1"/>
    </source>
</evidence>
<dbReference type="Gene3D" id="3.40.50.1980">
    <property type="entry name" value="Nitrogenase molybdenum iron protein domain"/>
    <property type="match status" value="1"/>
</dbReference>
<accession>A0A483CQF6</accession>
<reference evidence="8 9" key="1">
    <citation type="submission" date="2017-11" db="EMBL/GenBank/DDBJ databases">
        <title>Isolation and Characterization of Methanofollis Species from Methane Seep Offshore SW Taiwan.</title>
        <authorList>
            <person name="Teng N.-H."/>
            <person name="Lai M.-C."/>
            <person name="Chen S.-C."/>
        </authorList>
    </citation>
    <scope>NUCLEOTIDE SEQUENCE [LARGE SCALE GENOMIC DNA]</scope>
    <source>
        <strain evidence="8 9">FWC-SCC2</strain>
    </source>
</reference>
<dbReference type="InterPro" id="IPR034457">
    <property type="entry name" value="Organic_radical-activating"/>
</dbReference>
<keyword evidence="2" id="KW-0004">4Fe-4S</keyword>
<protein>
    <submittedName>
        <fullName evidence="8">Radical SAM protein</fullName>
    </submittedName>
</protein>
<dbReference type="CDD" id="cd01335">
    <property type="entry name" value="Radical_SAM"/>
    <property type="match status" value="1"/>
</dbReference>
<dbReference type="PROSITE" id="PS51918">
    <property type="entry name" value="RADICAL_SAM"/>
    <property type="match status" value="1"/>
</dbReference>
<dbReference type="SUPFAM" id="SSF53807">
    <property type="entry name" value="Helical backbone' metal receptor"/>
    <property type="match status" value="1"/>
</dbReference>
<dbReference type="OrthoDB" id="371936at2157"/>
<evidence type="ECO:0000313" key="9">
    <source>
        <dbReference type="Proteomes" id="UP000292580"/>
    </source>
</evidence>
<evidence type="ECO:0000256" key="5">
    <source>
        <dbReference type="ARBA" id="ARBA00023004"/>
    </source>
</evidence>
<evidence type="ECO:0000259" key="7">
    <source>
        <dbReference type="PROSITE" id="PS51918"/>
    </source>
</evidence>
<name>A0A483CQF6_9EURY</name>
<dbReference type="Gene3D" id="1.20.58.2180">
    <property type="match status" value="1"/>
</dbReference>
<dbReference type="SFLD" id="SFLDS00029">
    <property type="entry name" value="Radical_SAM"/>
    <property type="match status" value="1"/>
</dbReference>